<keyword evidence="5" id="KW-0418">Kinase</keyword>
<evidence type="ECO:0000313" key="9">
    <source>
        <dbReference type="Proteomes" id="UP001530293"/>
    </source>
</evidence>
<evidence type="ECO:0000256" key="4">
    <source>
        <dbReference type="ARBA" id="ARBA00022741"/>
    </source>
</evidence>
<dbReference type="Pfam" id="PF08543">
    <property type="entry name" value="Phos_pyr_kin"/>
    <property type="match status" value="1"/>
</dbReference>
<keyword evidence="3" id="KW-0808">Transferase</keyword>
<dbReference type="PANTHER" id="PTHR10534:SF2">
    <property type="entry name" value="PYRIDOXAL KINASE"/>
    <property type="match status" value="1"/>
</dbReference>
<dbReference type="InterPro" id="IPR029056">
    <property type="entry name" value="Ribokinase-like"/>
</dbReference>
<dbReference type="EC" id="2.7.1.35" evidence="2"/>
<dbReference type="SUPFAM" id="SSF53613">
    <property type="entry name" value="Ribokinase-like"/>
    <property type="match status" value="1"/>
</dbReference>
<name>A0ABD3MTH9_9STRA</name>
<evidence type="ECO:0000256" key="6">
    <source>
        <dbReference type="ARBA" id="ARBA00022840"/>
    </source>
</evidence>
<comment type="similarity">
    <text evidence="1">Belongs to the pyridoxine kinase family.</text>
</comment>
<dbReference type="Gene3D" id="3.40.1190.20">
    <property type="match status" value="1"/>
</dbReference>
<proteinExistence type="inferred from homology"/>
<evidence type="ECO:0000256" key="1">
    <source>
        <dbReference type="ARBA" id="ARBA00008805"/>
    </source>
</evidence>
<dbReference type="AlphaFoldDB" id="A0ABD3MTH9"/>
<comment type="caution">
    <text evidence="8">The sequence shown here is derived from an EMBL/GenBank/DDBJ whole genome shotgun (WGS) entry which is preliminary data.</text>
</comment>
<dbReference type="EMBL" id="JALLBG020000077">
    <property type="protein sequence ID" value="KAL3767208.1"/>
    <property type="molecule type" value="Genomic_DNA"/>
</dbReference>
<dbReference type="CDD" id="cd01173">
    <property type="entry name" value="pyridoxal_pyridoxamine_kinase"/>
    <property type="match status" value="1"/>
</dbReference>
<dbReference type="Proteomes" id="UP001530293">
    <property type="component" value="Unassembled WGS sequence"/>
</dbReference>
<dbReference type="GO" id="GO:0042816">
    <property type="term" value="P:vitamin B6 metabolic process"/>
    <property type="evidence" value="ECO:0007669"/>
    <property type="project" value="UniProtKB-ARBA"/>
</dbReference>
<dbReference type="NCBIfam" id="TIGR00687">
    <property type="entry name" value="pyridox_kin"/>
    <property type="match status" value="1"/>
</dbReference>
<dbReference type="GO" id="GO:0008478">
    <property type="term" value="F:pyridoxal kinase activity"/>
    <property type="evidence" value="ECO:0007669"/>
    <property type="project" value="UniProtKB-EC"/>
</dbReference>
<evidence type="ECO:0000256" key="2">
    <source>
        <dbReference type="ARBA" id="ARBA00012104"/>
    </source>
</evidence>
<dbReference type="PANTHER" id="PTHR10534">
    <property type="entry name" value="PYRIDOXAL KINASE"/>
    <property type="match status" value="1"/>
</dbReference>
<evidence type="ECO:0000313" key="8">
    <source>
        <dbReference type="EMBL" id="KAL3767208.1"/>
    </source>
</evidence>
<keyword evidence="4" id="KW-0547">Nucleotide-binding</keyword>
<organism evidence="8 9">
    <name type="scientific">Discostella pseudostelligera</name>
    <dbReference type="NCBI Taxonomy" id="259834"/>
    <lineage>
        <taxon>Eukaryota</taxon>
        <taxon>Sar</taxon>
        <taxon>Stramenopiles</taxon>
        <taxon>Ochrophyta</taxon>
        <taxon>Bacillariophyta</taxon>
        <taxon>Coscinodiscophyceae</taxon>
        <taxon>Thalassiosirophycidae</taxon>
        <taxon>Stephanodiscales</taxon>
        <taxon>Stephanodiscaceae</taxon>
        <taxon>Discostella</taxon>
    </lineage>
</organism>
<evidence type="ECO:0000259" key="7">
    <source>
        <dbReference type="Pfam" id="PF08543"/>
    </source>
</evidence>
<dbReference type="GO" id="GO:0005524">
    <property type="term" value="F:ATP binding"/>
    <property type="evidence" value="ECO:0007669"/>
    <property type="project" value="UniProtKB-KW"/>
</dbReference>
<keyword evidence="9" id="KW-1185">Reference proteome</keyword>
<protein>
    <recommendedName>
        <fullName evidence="2">pyridoxal kinase</fullName>
        <ecNumber evidence="2">2.7.1.35</ecNumber>
    </recommendedName>
</protein>
<gene>
    <name evidence="8" type="ORF">ACHAWU_003299</name>
</gene>
<sequence>MASKLAGVGSSCVGGGRKRVLSIQSHVVSGYVGNKAAVFPLQLLGFDVDIINSVQFSNHTGYPFGWEGEVLDGSKLEKLIDGMERNGLLSSSTTDGPINSDGRIGNILTGYIGSESFLKAVVKVVQKLKRLNPKCRYICDPVLGDMGRFYVPKELVDIYRRDVLPLADVITPNQFEVEQLTGITIRTIHDAQRACRFLHDVGVNLVLITSIVFSDDVVESAGECLKSRDPGMTKDRVTPPPNDSIAMFTSRRKCRLNKMSQIIPNVQDDGNTDAFIDEQYIVYTPRLAGQFTGTGDVCAALFLGLTSDSYHDANTLEDSTSLACSLEKLAGTYVLFVAHETSTNCLTRCVCSSKLQFRYDACDS</sequence>
<accession>A0ABD3MTH9</accession>
<reference evidence="8 9" key="1">
    <citation type="submission" date="2024-10" db="EMBL/GenBank/DDBJ databases">
        <title>Updated reference genomes for cyclostephanoid diatoms.</title>
        <authorList>
            <person name="Roberts W.R."/>
            <person name="Alverson A.J."/>
        </authorList>
    </citation>
    <scope>NUCLEOTIDE SEQUENCE [LARGE SCALE GENOMIC DNA]</scope>
    <source>
        <strain evidence="8 9">AJA232-27</strain>
    </source>
</reference>
<feature type="domain" description="Pyridoxamine kinase/Phosphomethylpyrimidine kinase" evidence="7">
    <location>
        <begin position="100"/>
        <end position="211"/>
    </location>
</feature>
<dbReference type="InterPro" id="IPR004625">
    <property type="entry name" value="PyrdxlKinase"/>
</dbReference>
<dbReference type="InterPro" id="IPR013749">
    <property type="entry name" value="PM/HMP-P_kinase-1"/>
</dbReference>
<evidence type="ECO:0000256" key="3">
    <source>
        <dbReference type="ARBA" id="ARBA00022679"/>
    </source>
</evidence>
<keyword evidence="6" id="KW-0067">ATP-binding</keyword>
<evidence type="ECO:0000256" key="5">
    <source>
        <dbReference type="ARBA" id="ARBA00022777"/>
    </source>
</evidence>